<evidence type="ECO:0000313" key="2">
    <source>
        <dbReference type="EMBL" id="SVD12207.1"/>
    </source>
</evidence>
<dbReference type="AlphaFoldDB" id="A0A382SSN6"/>
<feature type="non-terminal residue" evidence="2">
    <location>
        <position position="1"/>
    </location>
</feature>
<feature type="transmembrane region" description="Helical" evidence="1">
    <location>
        <begin position="44"/>
        <end position="66"/>
    </location>
</feature>
<dbReference type="EMBL" id="UINC01130865">
    <property type="protein sequence ID" value="SVD12207.1"/>
    <property type="molecule type" value="Genomic_DNA"/>
</dbReference>
<keyword evidence="1" id="KW-0472">Membrane</keyword>
<organism evidence="2">
    <name type="scientific">marine metagenome</name>
    <dbReference type="NCBI Taxonomy" id="408172"/>
    <lineage>
        <taxon>unclassified sequences</taxon>
        <taxon>metagenomes</taxon>
        <taxon>ecological metagenomes</taxon>
    </lineage>
</organism>
<sequence length="116" mass="13246">WKSAHNEYLDRFYELGSLGLILFITLLVCVITRVKKVLRTTQDTYRPILIGYTFGMLSVTVAIFFVQLPTTWSFVWAITGMVMGLQARLRETPLRTHDESNAATDSRVISATFRPT</sequence>
<keyword evidence="1" id="KW-0812">Transmembrane</keyword>
<name>A0A382SSN6_9ZZZZ</name>
<gene>
    <name evidence="2" type="ORF">METZ01_LOCUS365061</name>
</gene>
<evidence type="ECO:0000256" key="1">
    <source>
        <dbReference type="SAM" id="Phobius"/>
    </source>
</evidence>
<proteinExistence type="predicted"/>
<protein>
    <recommendedName>
        <fullName evidence="3">O-antigen ligase domain-containing protein</fullName>
    </recommendedName>
</protein>
<reference evidence="2" key="1">
    <citation type="submission" date="2018-05" db="EMBL/GenBank/DDBJ databases">
        <authorList>
            <person name="Lanie J.A."/>
            <person name="Ng W.-L."/>
            <person name="Kazmierczak K.M."/>
            <person name="Andrzejewski T.M."/>
            <person name="Davidsen T.M."/>
            <person name="Wayne K.J."/>
            <person name="Tettelin H."/>
            <person name="Glass J.I."/>
            <person name="Rusch D."/>
            <person name="Podicherti R."/>
            <person name="Tsui H.-C.T."/>
            <person name="Winkler M.E."/>
        </authorList>
    </citation>
    <scope>NUCLEOTIDE SEQUENCE</scope>
</reference>
<accession>A0A382SSN6</accession>
<evidence type="ECO:0008006" key="3">
    <source>
        <dbReference type="Google" id="ProtNLM"/>
    </source>
</evidence>
<feature type="transmembrane region" description="Helical" evidence="1">
    <location>
        <begin position="12"/>
        <end position="32"/>
    </location>
</feature>
<keyword evidence="1" id="KW-1133">Transmembrane helix</keyword>